<dbReference type="Gene3D" id="3.40.30.10">
    <property type="entry name" value="Glutaredoxin"/>
    <property type="match status" value="1"/>
</dbReference>
<name>A0A1I3JUH0_9FLAO</name>
<evidence type="ECO:0000313" key="1">
    <source>
        <dbReference type="EMBL" id="SFI63658.1"/>
    </source>
</evidence>
<dbReference type="AlphaFoldDB" id="A0A1I3JUH0"/>
<gene>
    <name evidence="1" type="ORF">SAMN05421638_0382</name>
</gene>
<proteinExistence type="predicted"/>
<evidence type="ECO:0000313" key="2">
    <source>
        <dbReference type="Proteomes" id="UP000242560"/>
    </source>
</evidence>
<protein>
    <submittedName>
        <fullName evidence="1">Thioredoxin-like</fullName>
    </submittedName>
</protein>
<dbReference type="PANTHER" id="PTHR32234">
    <property type="entry name" value="THIOL:DISULFIDE INTERCHANGE PROTEIN DSBD"/>
    <property type="match status" value="1"/>
</dbReference>
<dbReference type="InterPro" id="IPR036249">
    <property type="entry name" value="Thioredoxin-like_sf"/>
</dbReference>
<dbReference type="EMBL" id="FORQ01000001">
    <property type="protein sequence ID" value="SFI63658.1"/>
    <property type="molecule type" value="Genomic_DNA"/>
</dbReference>
<dbReference type="Pfam" id="PF13899">
    <property type="entry name" value="Thioredoxin_7"/>
    <property type="match status" value="1"/>
</dbReference>
<keyword evidence="2" id="KW-1185">Reference proteome</keyword>
<dbReference type="GO" id="GO:0045454">
    <property type="term" value="P:cell redox homeostasis"/>
    <property type="evidence" value="ECO:0007669"/>
    <property type="project" value="TreeGrafter"/>
</dbReference>
<dbReference type="SUPFAM" id="SSF52833">
    <property type="entry name" value="Thioredoxin-like"/>
    <property type="match status" value="1"/>
</dbReference>
<organism evidence="1 2">
    <name type="scientific">Kaistella treverensis</name>
    <dbReference type="NCBI Taxonomy" id="631455"/>
    <lineage>
        <taxon>Bacteria</taxon>
        <taxon>Pseudomonadati</taxon>
        <taxon>Bacteroidota</taxon>
        <taxon>Flavobacteriia</taxon>
        <taxon>Flavobacteriales</taxon>
        <taxon>Weeksellaceae</taxon>
        <taxon>Chryseobacterium group</taxon>
        <taxon>Kaistella</taxon>
    </lineage>
</organism>
<dbReference type="Proteomes" id="UP000242560">
    <property type="component" value="Unassembled WGS sequence"/>
</dbReference>
<sequence length="177" mass="20486">MKKISLFLALFFLIFTSGQIKWMTLEEAVEAQRTVPKKILIEFYTDICVTCKKMETETFNHPQIAENLQKNYYLVKFDAESKKNITLFGRKFSNLGTSKSKNGGSLHEFTKFMSVNAVPTTVFLDEQSMPITLLQGAITAKELEPYVTFISTDDYKKISSRDQWESYQKKFKSKIKD</sequence>
<dbReference type="GO" id="GO:0015035">
    <property type="term" value="F:protein-disulfide reductase activity"/>
    <property type="evidence" value="ECO:0007669"/>
    <property type="project" value="TreeGrafter"/>
</dbReference>
<dbReference type="PANTHER" id="PTHR32234:SF0">
    <property type="entry name" value="THIOL:DISULFIDE INTERCHANGE PROTEIN DSBD"/>
    <property type="match status" value="1"/>
</dbReference>
<accession>A0A1I3JUH0</accession>
<dbReference type="RefSeq" id="WP_089818152.1">
    <property type="nucleotide sequence ID" value="NZ_FORQ01000001.1"/>
</dbReference>
<reference evidence="2" key="1">
    <citation type="submission" date="2016-10" db="EMBL/GenBank/DDBJ databases">
        <authorList>
            <person name="Varghese N."/>
            <person name="Submissions S."/>
        </authorList>
    </citation>
    <scope>NUCLEOTIDE SEQUENCE [LARGE SCALE GENOMIC DNA]</scope>
    <source>
        <strain evidence="2">DSM 22251</strain>
    </source>
</reference>